<accession>A0A2V3V5S4</accession>
<dbReference type="Proteomes" id="UP000248014">
    <property type="component" value="Unassembled WGS sequence"/>
</dbReference>
<dbReference type="InterPro" id="IPR015421">
    <property type="entry name" value="PyrdxlP-dep_Trfase_major"/>
</dbReference>
<dbReference type="GO" id="GO:0008483">
    <property type="term" value="F:transaminase activity"/>
    <property type="evidence" value="ECO:0007669"/>
    <property type="project" value="TreeGrafter"/>
</dbReference>
<organism evidence="5 6">
    <name type="scientific">Blastomonas natatoria</name>
    <dbReference type="NCBI Taxonomy" id="34015"/>
    <lineage>
        <taxon>Bacteria</taxon>
        <taxon>Pseudomonadati</taxon>
        <taxon>Pseudomonadota</taxon>
        <taxon>Alphaproteobacteria</taxon>
        <taxon>Sphingomonadales</taxon>
        <taxon>Sphingomonadaceae</taxon>
        <taxon>Blastomonas</taxon>
    </lineage>
</organism>
<keyword evidence="1 3" id="KW-0663">Pyridoxal phosphate</keyword>
<evidence type="ECO:0000313" key="6">
    <source>
        <dbReference type="Proteomes" id="UP000248014"/>
    </source>
</evidence>
<dbReference type="GO" id="GO:0030170">
    <property type="term" value="F:pyridoxal phosphate binding"/>
    <property type="evidence" value="ECO:0007669"/>
    <property type="project" value="TreeGrafter"/>
</dbReference>
<name>A0A2V3V5S4_9SPHN</name>
<proteinExistence type="inferred from homology"/>
<dbReference type="Gene3D" id="3.50.50.60">
    <property type="entry name" value="FAD/NAD(P)-binding domain"/>
    <property type="match status" value="1"/>
</dbReference>
<evidence type="ECO:0000259" key="4">
    <source>
        <dbReference type="Pfam" id="PF07992"/>
    </source>
</evidence>
<comment type="caution">
    <text evidence="5">The sequence shown here is derived from an EMBL/GenBank/DDBJ whole genome shotgun (WGS) entry which is preliminary data.</text>
</comment>
<evidence type="ECO:0000313" key="5">
    <source>
        <dbReference type="EMBL" id="PXW76231.1"/>
    </source>
</evidence>
<dbReference type="OrthoDB" id="9768668at2"/>
<dbReference type="PRINTS" id="PR00368">
    <property type="entry name" value="FADPNR"/>
</dbReference>
<protein>
    <submittedName>
        <fullName evidence="5">dTDP-4-amino-4,6-dideoxygalactose transaminase</fullName>
    </submittedName>
</protein>
<dbReference type="RefSeq" id="WP_110298289.1">
    <property type="nucleotide sequence ID" value="NZ_QJJM01000005.1"/>
</dbReference>
<feature type="domain" description="FAD/NAD(P)-binding" evidence="4">
    <location>
        <begin position="395"/>
        <end position="656"/>
    </location>
</feature>
<reference evidence="5 6" key="1">
    <citation type="submission" date="2018-05" db="EMBL/GenBank/DDBJ databases">
        <title>Genomic Encyclopedia of Type Strains, Phase IV (KMG-IV): sequencing the most valuable type-strain genomes for metagenomic binning, comparative biology and taxonomic classification.</title>
        <authorList>
            <person name="Goeker M."/>
        </authorList>
    </citation>
    <scope>NUCLEOTIDE SEQUENCE [LARGE SCALE GENOMIC DNA]</scope>
    <source>
        <strain evidence="5 6">DSM 3183</strain>
    </source>
</reference>
<dbReference type="GO" id="GO:0016491">
    <property type="term" value="F:oxidoreductase activity"/>
    <property type="evidence" value="ECO:0007669"/>
    <property type="project" value="InterPro"/>
</dbReference>
<dbReference type="PANTHER" id="PTHR30244:SF9">
    <property type="entry name" value="PROTEIN RV3402C"/>
    <property type="match status" value="1"/>
</dbReference>
<keyword evidence="6" id="KW-1185">Reference proteome</keyword>
<dbReference type="Pfam" id="PF07992">
    <property type="entry name" value="Pyr_redox_2"/>
    <property type="match status" value="1"/>
</dbReference>
<evidence type="ECO:0000256" key="2">
    <source>
        <dbReference type="ARBA" id="ARBA00037999"/>
    </source>
</evidence>
<dbReference type="InterPro" id="IPR000653">
    <property type="entry name" value="DegT/StrS_aminotransferase"/>
</dbReference>
<dbReference type="PANTHER" id="PTHR30244">
    <property type="entry name" value="TRANSAMINASE"/>
    <property type="match status" value="1"/>
</dbReference>
<comment type="similarity">
    <text evidence="2 3">Belongs to the DegT/DnrJ/EryC1 family.</text>
</comment>
<evidence type="ECO:0000256" key="1">
    <source>
        <dbReference type="ARBA" id="ARBA00022898"/>
    </source>
</evidence>
<dbReference type="InterPro" id="IPR015424">
    <property type="entry name" value="PyrdxlP-dep_Trfase"/>
</dbReference>
<dbReference type="AlphaFoldDB" id="A0A2V3V5S4"/>
<dbReference type="GO" id="GO:0000271">
    <property type="term" value="P:polysaccharide biosynthetic process"/>
    <property type="evidence" value="ECO:0007669"/>
    <property type="project" value="TreeGrafter"/>
</dbReference>
<dbReference type="EMBL" id="QJJM01000005">
    <property type="protein sequence ID" value="PXW76231.1"/>
    <property type="molecule type" value="Genomic_DNA"/>
</dbReference>
<evidence type="ECO:0000256" key="3">
    <source>
        <dbReference type="RuleBase" id="RU004508"/>
    </source>
</evidence>
<sequence>MPASALHDLPLIAARPPRLSTLIEAIAEIEASGIYTNGGPVVRRFESAIVEQLYQGQGDCLAVPSATVGLMLAIRHARRHHAGDLAMMPSFTFAATAHAAIWAGLTPLLIDSDPDDWAASEEAEADALRQYGDRIAVIVPYDTFGTGIDTDRYARLSAETGAAIVVDAAASLGNRDSNGMGFGGSASFATVFSMHATKPFATAEGGLIYSADAGQIAEMRAMSNYGFGNARSALQPGMNAKLPEILGLLALARLATISDIAEHRITLADRYRAVLDGLVTPQKVTMATAIPQFMPVLLPEAMAPHRAAIMADLAAHGIGSGHYFSPHLAQQPYFQQSCIIQPTSIADAIGGRMLSLPISDAMTVEDVDRVARALRMACARQLLPAQPQAPLVHETVLIGGGPAGTAMLISASKQGRLPDLASGLVVIERSARLGGGQLDSYAITSDSTAETFLSAAKDNPHPEIAALVDHPAGREIARHAGRLGVPLARTGGFLDGLGQRIGQVVTAHGGMLLMQHEAIDARQTANGLWQTRVRDAVSGAEKVLLSRHIVLATGGYQAPEDVAAAEVAGMALGQRLGDRLLPSDRFLRLGGIERLRERLAGTPAPRIAIVGASTSALASAALLLKSDLALGAGAVTLLHRQPLRPFYPSAEAALADGFTDFAQDDICPVSGFVYRLAGFRLEARELVLRMLGVGGRAPDPRMRLLHLDGSRDAEAAEMLEASDVVIGALGYRPHGLPFFAADGSRLALSADAPGRPRLTDQQCRIIDAAGEPLSGAFGIGLAAGFVPEGRLGGERSFRGKANGLWLWQNDVGQLIVDQIAANAAAARRAA</sequence>
<dbReference type="SUPFAM" id="SSF51905">
    <property type="entry name" value="FAD/NAD(P)-binding domain"/>
    <property type="match status" value="1"/>
</dbReference>
<dbReference type="Gene3D" id="3.40.640.10">
    <property type="entry name" value="Type I PLP-dependent aspartate aminotransferase-like (Major domain)"/>
    <property type="match status" value="1"/>
</dbReference>
<dbReference type="InterPro" id="IPR036188">
    <property type="entry name" value="FAD/NAD-bd_sf"/>
</dbReference>
<gene>
    <name evidence="5" type="ORF">C7451_1052</name>
</gene>
<dbReference type="InterPro" id="IPR023753">
    <property type="entry name" value="FAD/NAD-binding_dom"/>
</dbReference>
<dbReference type="SUPFAM" id="SSF53383">
    <property type="entry name" value="PLP-dependent transferases"/>
    <property type="match status" value="1"/>
</dbReference>
<dbReference type="Pfam" id="PF01041">
    <property type="entry name" value="DegT_DnrJ_EryC1"/>
    <property type="match status" value="1"/>
</dbReference>